<reference evidence="3" key="1">
    <citation type="submission" date="2015-12" db="EMBL/GenBank/DDBJ databases">
        <title>Update maize B73 reference genome by single molecule sequencing technologies.</title>
        <authorList>
            <consortium name="Maize Genome Sequencing Project"/>
            <person name="Ware D."/>
        </authorList>
    </citation>
    <scope>NUCLEOTIDE SEQUENCE</scope>
    <source>
        <tissue evidence="3">Seedling</tissue>
    </source>
</reference>
<dbReference type="InterPro" id="IPR029415">
    <property type="entry name" value="Lines_C"/>
</dbReference>
<sequence length="174" mass="20311">MNCPLTPDMAWLISDTLRKNLAAEGKRKLMCVIHEREKMAEDNDRYMFTDDFFGEESIFHDIFAGLLEAQYFLSWHAFVDDSVYSTKIEKLNCKRQRISGDKDSNRASSSNQYKNGSGCDKEVEDSRKLFLDAKKCLYLLKRTLEDLQKKDLFPYNPKPLLRSLARFQELCEQG</sequence>
<dbReference type="PANTHER" id="PTHR16057">
    <property type="entry name" value="WINS1, 2 PROTEIN"/>
    <property type="match status" value="1"/>
</dbReference>
<evidence type="ECO:0000259" key="2">
    <source>
        <dbReference type="Pfam" id="PF14695"/>
    </source>
</evidence>
<dbReference type="PANTHER" id="PTHR16057:SF1">
    <property type="entry name" value="PROTEIN LINES HOMOLOG 1"/>
    <property type="match status" value="1"/>
</dbReference>
<evidence type="ECO:0000313" key="3">
    <source>
        <dbReference type="EMBL" id="AQK94319.1"/>
    </source>
</evidence>
<proteinExistence type="predicted"/>
<protein>
    <recommendedName>
        <fullName evidence="2">Protein Lines C-terminal domain-containing protein</fullName>
    </recommendedName>
</protein>
<feature type="domain" description="Protein Lines C-terminal" evidence="2">
    <location>
        <begin position="133"/>
        <end position="169"/>
    </location>
</feature>
<dbReference type="Pfam" id="PF14695">
    <property type="entry name" value="LINES_C"/>
    <property type="match status" value="1"/>
</dbReference>
<dbReference type="AlphaFoldDB" id="A0A1D6FRW6"/>
<feature type="region of interest" description="Disordered" evidence="1">
    <location>
        <begin position="99"/>
        <end position="120"/>
    </location>
</feature>
<evidence type="ECO:0000256" key="1">
    <source>
        <dbReference type="SAM" id="MobiDB-lite"/>
    </source>
</evidence>
<dbReference type="SMR" id="A0A1D6FRW6"/>
<organism evidence="3">
    <name type="scientific">Zea mays</name>
    <name type="common">Maize</name>
    <dbReference type="NCBI Taxonomy" id="4577"/>
    <lineage>
        <taxon>Eukaryota</taxon>
        <taxon>Viridiplantae</taxon>
        <taxon>Streptophyta</taxon>
        <taxon>Embryophyta</taxon>
        <taxon>Tracheophyta</taxon>
        <taxon>Spermatophyta</taxon>
        <taxon>Magnoliopsida</taxon>
        <taxon>Liliopsida</taxon>
        <taxon>Poales</taxon>
        <taxon>Poaceae</taxon>
        <taxon>PACMAD clade</taxon>
        <taxon>Panicoideae</taxon>
        <taxon>Andropogonodae</taxon>
        <taxon>Andropogoneae</taxon>
        <taxon>Tripsacinae</taxon>
        <taxon>Zea</taxon>
    </lineage>
</organism>
<accession>A0A1D6FRW6</accession>
<feature type="compositionally biased region" description="Polar residues" evidence="1">
    <location>
        <begin position="106"/>
        <end position="115"/>
    </location>
</feature>
<dbReference type="EMBL" id="CM000784">
    <property type="protein sequence ID" value="AQK94319.1"/>
    <property type="molecule type" value="Genomic_DNA"/>
</dbReference>
<dbReference type="InParanoid" id="A0A1D6FRW6"/>
<name>A0A1D6FRW6_MAIZE</name>
<dbReference type="ExpressionAtlas" id="A0A1D6FRW6">
    <property type="expression patterns" value="baseline and differential"/>
</dbReference>
<dbReference type="InterPro" id="IPR024875">
    <property type="entry name" value="Protein_Lines"/>
</dbReference>
<gene>
    <name evidence="3" type="ORF">ZEAMMB73_Zm00001d010553</name>
</gene>